<evidence type="ECO:0000256" key="3">
    <source>
        <dbReference type="ARBA" id="ARBA00023082"/>
    </source>
</evidence>
<dbReference type="InterPro" id="IPR013325">
    <property type="entry name" value="RNA_pol_sigma_r2"/>
</dbReference>
<evidence type="ECO:0000259" key="5">
    <source>
        <dbReference type="Pfam" id="PF04542"/>
    </source>
</evidence>
<dbReference type="SUPFAM" id="SSF88659">
    <property type="entry name" value="Sigma3 and sigma4 domains of RNA polymerase sigma factors"/>
    <property type="match status" value="1"/>
</dbReference>
<dbReference type="InterPro" id="IPR007627">
    <property type="entry name" value="RNA_pol_sigma70_r2"/>
</dbReference>
<dbReference type="Gene3D" id="1.10.10.10">
    <property type="entry name" value="Winged helix-like DNA-binding domain superfamily/Winged helix DNA-binding domain"/>
    <property type="match status" value="1"/>
</dbReference>
<evidence type="ECO:0000256" key="2">
    <source>
        <dbReference type="ARBA" id="ARBA00023015"/>
    </source>
</evidence>
<dbReference type="AlphaFoldDB" id="A0AAE3U4Z3"/>
<evidence type="ECO:0000259" key="6">
    <source>
        <dbReference type="Pfam" id="PF08281"/>
    </source>
</evidence>
<dbReference type="CDD" id="cd06171">
    <property type="entry name" value="Sigma70_r4"/>
    <property type="match status" value="1"/>
</dbReference>
<dbReference type="Proteomes" id="UP001241110">
    <property type="component" value="Unassembled WGS sequence"/>
</dbReference>
<dbReference type="GO" id="GO:0016987">
    <property type="term" value="F:sigma factor activity"/>
    <property type="evidence" value="ECO:0007669"/>
    <property type="project" value="UniProtKB-KW"/>
</dbReference>
<dbReference type="SUPFAM" id="SSF88946">
    <property type="entry name" value="Sigma2 domain of RNA polymerase sigma factors"/>
    <property type="match status" value="1"/>
</dbReference>
<organism evidence="7 8">
    <name type="scientific">Xanthocytophaga flava</name>
    <dbReference type="NCBI Taxonomy" id="3048013"/>
    <lineage>
        <taxon>Bacteria</taxon>
        <taxon>Pseudomonadati</taxon>
        <taxon>Bacteroidota</taxon>
        <taxon>Cytophagia</taxon>
        <taxon>Cytophagales</taxon>
        <taxon>Rhodocytophagaceae</taxon>
        <taxon>Xanthocytophaga</taxon>
    </lineage>
</organism>
<dbReference type="InterPro" id="IPR013324">
    <property type="entry name" value="RNA_pol_sigma_r3/r4-like"/>
</dbReference>
<dbReference type="GO" id="GO:0006352">
    <property type="term" value="P:DNA-templated transcription initiation"/>
    <property type="evidence" value="ECO:0007669"/>
    <property type="project" value="InterPro"/>
</dbReference>
<protein>
    <submittedName>
        <fullName evidence="7">RNA polymerase sigma-70 factor</fullName>
    </submittedName>
</protein>
<dbReference type="EMBL" id="JASJOS010000002">
    <property type="protein sequence ID" value="MDJ1479761.1"/>
    <property type="molecule type" value="Genomic_DNA"/>
</dbReference>
<name>A0AAE3U4Z3_9BACT</name>
<comment type="caution">
    <text evidence="7">The sequence shown here is derived from an EMBL/GenBank/DDBJ whole genome shotgun (WGS) entry which is preliminary data.</text>
</comment>
<dbReference type="InterPro" id="IPR014284">
    <property type="entry name" value="RNA_pol_sigma-70_dom"/>
</dbReference>
<gene>
    <name evidence="7" type="ORF">QNI16_04635</name>
</gene>
<evidence type="ECO:0000256" key="1">
    <source>
        <dbReference type="ARBA" id="ARBA00010641"/>
    </source>
</evidence>
<feature type="domain" description="RNA polymerase sigma-70 region 2" evidence="5">
    <location>
        <begin position="12"/>
        <end position="76"/>
    </location>
</feature>
<keyword evidence="3" id="KW-0731">Sigma factor</keyword>
<dbReference type="InterPro" id="IPR039425">
    <property type="entry name" value="RNA_pol_sigma-70-like"/>
</dbReference>
<dbReference type="Pfam" id="PF08281">
    <property type="entry name" value="Sigma70_r4_2"/>
    <property type="match status" value="1"/>
</dbReference>
<proteinExistence type="inferred from homology"/>
<dbReference type="GO" id="GO:0003677">
    <property type="term" value="F:DNA binding"/>
    <property type="evidence" value="ECO:0007669"/>
    <property type="project" value="InterPro"/>
</dbReference>
<accession>A0AAE3U4Z3</accession>
<dbReference type="InterPro" id="IPR036388">
    <property type="entry name" value="WH-like_DNA-bd_sf"/>
</dbReference>
<feature type="domain" description="RNA polymerase sigma factor 70 region 4 type 2" evidence="6">
    <location>
        <begin position="109"/>
        <end position="161"/>
    </location>
</feature>
<dbReference type="Pfam" id="PF04542">
    <property type="entry name" value="Sigma70_r2"/>
    <property type="match status" value="1"/>
</dbReference>
<keyword evidence="4" id="KW-0804">Transcription</keyword>
<dbReference type="RefSeq" id="WP_313976208.1">
    <property type="nucleotide sequence ID" value="NZ_JASJOS010000002.1"/>
</dbReference>
<dbReference type="InterPro" id="IPR014327">
    <property type="entry name" value="RNA_pol_sigma70_bacteroid"/>
</dbReference>
<dbReference type="PANTHER" id="PTHR43133:SF46">
    <property type="entry name" value="RNA POLYMERASE SIGMA-70 FACTOR ECF SUBFAMILY"/>
    <property type="match status" value="1"/>
</dbReference>
<evidence type="ECO:0000256" key="4">
    <source>
        <dbReference type="ARBA" id="ARBA00023163"/>
    </source>
</evidence>
<dbReference type="Gene3D" id="1.10.1740.10">
    <property type="match status" value="1"/>
</dbReference>
<reference evidence="7" key="1">
    <citation type="submission" date="2023-05" db="EMBL/GenBank/DDBJ databases">
        <authorList>
            <person name="Zhang X."/>
        </authorList>
    </citation>
    <scope>NUCLEOTIDE SEQUENCE</scope>
    <source>
        <strain evidence="7">YF14B1</strain>
    </source>
</reference>
<dbReference type="NCBIfam" id="TIGR02937">
    <property type="entry name" value="sigma70-ECF"/>
    <property type="match status" value="1"/>
</dbReference>
<keyword evidence="2" id="KW-0805">Transcription regulation</keyword>
<dbReference type="PANTHER" id="PTHR43133">
    <property type="entry name" value="RNA POLYMERASE ECF-TYPE SIGMA FACTO"/>
    <property type="match status" value="1"/>
</dbReference>
<sequence>MKKVNSDAVETLFKQYHKELCRWAYTFVRDKEQAQDIVQEVFLKLWKNREELDWGEQLRSYLYKSTTHVSLNHLERFQKKRTIHQYIQQSNDFVSNDTTDRVLFNELHEKVQQAIDNLPPKCKVIYLLSRQEGLKYQQIAEQLDLSVKTVENQMGIALEKLRIALKPYLSKEFLISILLLVVSWITEKV</sequence>
<evidence type="ECO:0000313" key="7">
    <source>
        <dbReference type="EMBL" id="MDJ1479761.1"/>
    </source>
</evidence>
<dbReference type="InterPro" id="IPR013249">
    <property type="entry name" value="RNA_pol_sigma70_r4_t2"/>
</dbReference>
<dbReference type="NCBIfam" id="TIGR02985">
    <property type="entry name" value="Sig70_bacteroi1"/>
    <property type="match status" value="1"/>
</dbReference>
<comment type="similarity">
    <text evidence="1">Belongs to the sigma-70 factor family. ECF subfamily.</text>
</comment>
<evidence type="ECO:0000313" key="8">
    <source>
        <dbReference type="Proteomes" id="UP001241110"/>
    </source>
</evidence>